<keyword evidence="10" id="KW-0443">Lipid metabolism</keyword>
<dbReference type="SUPFAM" id="SSF111331">
    <property type="entry name" value="NAD kinase/diacylglycerol kinase-like"/>
    <property type="match status" value="1"/>
</dbReference>
<keyword evidence="7 14" id="KW-0418">Kinase</keyword>
<evidence type="ECO:0000256" key="11">
    <source>
        <dbReference type="ARBA" id="ARBA00023209"/>
    </source>
</evidence>
<keyword evidence="6" id="KW-0547">Nucleotide-binding</keyword>
<dbReference type="SMART" id="SM00046">
    <property type="entry name" value="DAGKc"/>
    <property type="match status" value="1"/>
</dbReference>
<comment type="cofactor">
    <cofactor evidence="1">
        <name>Mg(2+)</name>
        <dbReference type="ChEBI" id="CHEBI:18420"/>
    </cofactor>
</comment>
<keyword evidence="3" id="KW-0444">Lipid biosynthesis</keyword>
<evidence type="ECO:0000256" key="12">
    <source>
        <dbReference type="ARBA" id="ARBA00023264"/>
    </source>
</evidence>
<evidence type="ECO:0000256" key="1">
    <source>
        <dbReference type="ARBA" id="ARBA00001946"/>
    </source>
</evidence>
<dbReference type="InterPro" id="IPR001206">
    <property type="entry name" value="Diacylglycerol_kinase_cat_dom"/>
</dbReference>
<dbReference type="NCBIfam" id="NF009605">
    <property type="entry name" value="PRK13059.1"/>
    <property type="match status" value="1"/>
</dbReference>
<dbReference type="Pfam" id="PF19279">
    <property type="entry name" value="YegS_C"/>
    <property type="match status" value="1"/>
</dbReference>
<feature type="domain" description="DAGKc" evidence="13">
    <location>
        <begin position="1"/>
        <end position="131"/>
    </location>
</feature>
<keyword evidence="5" id="KW-0479">Metal-binding</keyword>
<dbReference type="GO" id="GO:0008654">
    <property type="term" value="P:phospholipid biosynthetic process"/>
    <property type="evidence" value="ECO:0007669"/>
    <property type="project" value="UniProtKB-KW"/>
</dbReference>
<keyword evidence="15" id="KW-1185">Reference proteome</keyword>
<keyword evidence="12" id="KW-1208">Phospholipid metabolism</keyword>
<dbReference type="PANTHER" id="PTHR12358:SF106">
    <property type="entry name" value="LIPID KINASE YEGS"/>
    <property type="match status" value="1"/>
</dbReference>
<dbReference type="GO" id="GO:0046872">
    <property type="term" value="F:metal ion binding"/>
    <property type="evidence" value="ECO:0007669"/>
    <property type="project" value="UniProtKB-KW"/>
</dbReference>
<dbReference type="EMBL" id="JAAGPU010000002">
    <property type="protein sequence ID" value="NEU03778.1"/>
    <property type="molecule type" value="Genomic_DNA"/>
</dbReference>
<dbReference type="PROSITE" id="PS50146">
    <property type="entry name" value="DAGK"/>
    <property type="match status" value="1"/>
</dbReference>
<dbReference type="RefSeq" id="WP_199869104.1">
    <property type="nucleotide sequence ID" value="NZ_JAAGPU010000002.1"/>
</dbReference>
<protein>
    <submittedName>
        <fullName evidence="14">YegS/Rv2252/BmrU family lipid kinase</fullName>
    </submittedName>
</protein>
<name>A0A6M0H0P3_9CLOT</name>
<gene>
    <name evidence="14" type="ORF">G3M99_02680</name>
</gene>
<evidence type="ECO:0000256" key="8">
    <source>
        <dbReference type="ARBA" id="ARBA00022840"/>
    </source>
</evidence>
<evidence type="ECO:0000313" key="14">
    <source>
        <dbReference type="EMBL" id="NEU03778.1"/>
    </source>
</evidence>
<dbReference type="InterPro" id="IPR017438">
    <property type="entry name" value="ATP-NAD_kinase_N"/>
</dbReference>
<evidence type="ECO:0000256" key="6">
    <source>
        <dbReference type="ARBA" id="ARBA00022741"/>
    </source>
</evidence>
<proteinExistence type="inferred from homology"/>
<keyword evidence="11" id="KW-0594">Phospholipid biosynthesis</keyword>
<dbReference type="PANTHER" id="PTHR12358">
    <property type="entry name" value="SPHINGOSINE KINASE"/>
    <property type="match status" value="1"/>
</dbReference>
<keyword evidence="8" id="KW-0067">ATP-binding</keyword>
<evidence type="ECO:0000256" key="2">
    <source>
        <dbReference type="ARBA" id="ARBA00005983"/>
    </source>
</evidence>
<dbReference type="InterPro" id="IPR005218">
    <property type="entry name" value="Diacylglycerol/lipid_kinase"/>
</dbReference>
<dbReference type="Proteomes" id="UP000481872">
    <property type="component" value="Unassembled WGS sequence"/>
</dbReference>
<reference evidence="14 15" key="1">
    <citation type="submission" date="2020-02" db="EMBL/GenBank/DDBJ databases">
        <title>Genome assembly of a novel Clostridium senegalense strain.</title>
        <authorList>
            <person name="Gupta T.B."/>
            <person name="Jauregui R."/>
            <person name="Maclean P."/>
            <person name="Nawarathana A."/>
            <person name="Brightwell G."/>
        </authorList>
    </citation>
    <scope>NUCLEOTIDE SEQUENCE [LARGE SCALE GENOMIC DNA]</scope>
    <source>
        <strain evidence="14 15">AGRFS4</strain>
    </source>
</reference>
<evidence type="ECO:0000256" key="10">
    <source>
        <dbReference type="ARBA" id="ARBA00023098"/>
    </source>
</evidence>
<evidence type="ECO:0000256" key="9">
    <source>
        <dbReference type="ARBA" id="ARBA00022842"/>
    </source>
</evidence>
<evidence type="ECO:0000256" key="5">
    <source>
        <dbReference type="ARBA" id="ARBA00022723"/>
    </source>
</evidence>
<dbReference type="InterPro" id="IPR016064">
    <property type="entry name" value="NAD/diacylglycerol_kinase_sf"/>
</dbReference>
<dbReference type="InterPro" id="IPR045540">
    <property type="entry name" value="YegS/DAGK_C"/>
</dbReference>
<dbReference type="GO" id="GO:0004143">
    <property type="term" value="F:ATP-dependent diacylglycerol kinase activity"/>
    <property type="evidence" value="ECO:0007669"/>
    <property type="project" value="TreeGrafter"/>
</dbReference>
<accession>A0A6M0H0P3</accession>
<evidence type="ECO:0000256" key="7">
    <source>
        <dbReference type="ARBA" id="ARBA00022777"/>
    </source>
</evidence>
<sequence>MKKVKFIYNPYSGENSILEELDTVIRIHQQYGFVVEPYRIEREEPISQAFANIDESFEYILIAGGDGTIDSVVNQIKKRDIDLPIGVLPVGTANDFAKNIVGMPEDVEKSLHQILNSKEKYLDLGKVNEKYFVNVASTGIFTDVSQKTDLHLKNTMGKMAYYIKGLEEIPNIRKLGVKVESSNVTFDGTMYLMLIFNGKTAGNLRLAQSSEADDGLLDVIIIKSDIMKNALNNLLIMLKKRGIYEMDGVMCFKTDELTVHCEEDIATDIDGEPGPQFPLRITCEKKAIKVLGYIYEI</sequence>
<dbReference type="Gene3D" id="2.60.200.40">
    <property type="match status" value="1"/>
</dbReference>
<keyword evidence="4" id="KW-0808">Transferase</keyword>
<dbReference type="NCBIfam" id="TIGR00147">
    <property type="entry name" value="YegS/Rv2252/BmrU family lipid kinase"/>
    <property type="match status" value="1"/>
</dbReference>
<comment type="similarity">
    <text evidence="2">Belongs to the diacylglycerol/lipid kinase family.</text>
</comment>
<evidence type="ECO:0000313" key="15">
    <source>
        <dbReference type="Proteomes" id="UP000481872"/>
    </source>
</evidence>
<dbReference type="InterPro" id="IPR050187">
    <property type="entry name" value="Lipid_Phosphate_FormReg"/>
</dbReference>
<organism evidence="14 15">
    <name type="scientific">Clostridium senegalense</name>
    <dbReference type="NCBI Taxonomy" id="1465809"/>
    <lineage>
        <taxon>Bacteria</taxon>
        <taxon>Bacillati</taxon>
        <taxon>Bacillota</taxon>
        <taxon>Clostridia</taxon>
        <taxon>Eubacteriales</taxon>
        <taxon>Clostridiaceae</taxon>
        <taxon>Clostridium</taxon>
    </lineage>
</organism>
<keyword evidence="9" id="KW-0460">Magnesium</keyword>
<evidence type="ECO:0000259" key="13">
    <source>
        <dbReference type="PROSITE" id="PS50146"/>
    </source>
</evidence>
<dbReference type="Pfam" id="PF00781">
    <property type="entry name" value="DAGK_cat"/>
    <property type="match status" value="1"/>
</dbReference>
<dbReference type="Gene3D" id="3.40.50.10330">
    <property type="entry name" value="Probable inorganic polyphosphate/atp-NAD kinase, domain 1"/>
    <property type="match status" value="1"/>
</dbReference>
<comment type="caution">
    <text evidence="14">The sequence shown here is derived from an EMBL/GenBank/DDBJ whole genome shotgun (WGS) entry which is preliminary data.</text>
</comment>
<dbReference type="GO" id="GO:0005524">
    <property type="term" value="F:ATP binding"/>
    <property type="evidence" value="ECO:0007669"/>
    <property type="project" value="UniProtKB-KW"/>
</dbReference>
<evidence type="ECO:0000256" key="3">
    <source>
        <dbReference type="ARBA" id="ARBA00022516"/>
    </source>
</evidence>
<dbReference type="GO" id="GO:0005886">
    <property type="term" value="C:plasma membrane"/>
    <property type="evidence" value="ECO:0007669"/>
    <property type="project" value="TreeGrafter"/>
</dbReference>
<evidence type="ECO:0000256" key="4">
    <source>
        <dbReference type="ARBA" id="ARBA00022679"/>
    </source>
</evidence>
<dbReference type="AlphaFoldDB" id="A0A6M0H0P3"/>